<dbReference type="Gene3D" id="2.60.40.420">
    <property type="entry name" value="Cupredoxins - blue copper proteins"/>
    <property type="match status" value="2"/>
</dbReference>
<dbReference type="AlphaFoldDB" id="A0A0Q3QSG6"/>
<dbReference type="GO" id="GO:0046872">
    <property type="term" value="F:metal ion binding"/>
    <property type="evidence" value="ECO:0007669"/>
    <property type="project" value="UniProtKB-KW"/>
</dbReference>
<dbReference type="SUPFAM" id="SSF57552">
    <property type="entry name" value="Blood coagulation inhibitor (disintegrin)"/>
    <property type="match status" value="1"/>
</dbReference>
<organism evidence="20 21">
    <name type="scientific">Amazona aestiva</name>
    <name type="common">Blue-fronted Amazon parrot</name>
    <dbReference type="NCBI Taxonomy" id="12930"/>
    <lineage>
        <taxon>Eukaryota</taxon>
        <taxon>Metazoa</taxon>
        <taxon>Chordata</taxon>
        <taxon>Craniata</taxon>
        <taxon>Vertebrata</taxon>
        <taxon>Euteleostomi</taxon>
        <taxon>Archelosauria</taxon>
        <taxon>Archosauria</taxon>
        <taxon>Dinosauria</taxon>
        <taxon>Saurischia</taxon>
        <taxon>Theropoda</taxon>
        <taxon>Coelurosauria</taxon>
        <taxon>Aves</taxon>
        <taxon>Neognathae</taxon>
        <taxon>Neoaves</taxon>
        <taxon>Telluraves</taxon>
        <taxon>Australaves</taxon>
        <taxon>Psittaciformes</taxon>
        <taxon>Psittacidae</taxon>
        <taxon>Amazona</taxon>
    </lineage>
</organism>
<feature type="disulfide bond" evidence="16">
    <location>
        <begin position="602"/>
        <end position="642"/>
    </location>
</feature>
<dbReference type="Pfam" id="PF01421">
    <property type="entry name" value="Reprolysin"/>
    <property type="match status" value="1"/>
</dbReference>
<feature type="binding site" evidence="15">
    <location>
        <position position="276"/>
    </location>
    <ligand>
        <name>Zn(2+)</name>
        <dbReference type="ChEBI" id="CHEBI:29105"/>
        <note>catalytic</note>
    </ligand>
</feature>
<keyword evidence="5" id="KW-0812">Transmembrane</keyword>
<feature type="binding site" evidence="15">
    <location>
        <position position="272"/>
    </location>
    <ligand>
        <name>Zn(2+)</name>
        <dbReference type="ChEBI" id="CHEBI:29105"/>
        <note>catalytic</note>
    </ligand>
</feature>
<evidence type="ECO:0000256" key="5">
    <source>
        <dbReference type="ARBA" id="ARBA00022692"/>
    </source>
</evidence>
<evidence type="ECO:0000259" key="18">
    <source>
        <dbReference type="PROSITE" id="PS50215"/>
    </source>
</evidence>
<dbReference type="SMART" id="SM00050">
    <property type="entry name" value="DISIN"/>
    <property type="match status" value="1"/>
</dbReference>
<dbReference type="Proteomes" id="UP000051836">
    <property type="component" value="Unassembled WGS sequence"/>
</dbReference>
<evidence type="ECO:0000256" key="1">
    <source>
        <dbReference type="ARBA" id="ARBA00004167"/>
    </source>
</evidence>
<keyword evidence="6" id="KW-0732">Signal</keyword>
<dbReference type="CDD" id="cd04269">
    <property type="entry name" value="ZnMc_adamalysin_II_like"/>
    <property type="match status" value="1"/>
</dbReference>
<evidence type="ECO:0000256" key="9">
    <source>
        <dbReference type="ARBA" id="ARBA00023157"/>
    </source>
</evidence>
<keyword evidence="3" id="KW-1003">Cell membrane</keyword>
<dbReference type="PROSITE" id="PS01186">
    <property type="entry name" value="EGF_2"/>
    <property type="match status" value="1"/>
</dbReference>
<evidence type="ECO:0000256" key="14">
    <source>
        <dbReference type="ARBA" id="ARBA00078735"/>
    </source>
</evidence>
<comment type="similarity">
    <text evidence="16">Belongs to the ephrin family.</text>
</comment>
<feature type="domain" description="Ephrin RBD" evidence="19">
    <location>
        <begin position="721"/>
        <end position="856"/>
    </location>
</feature>
<keyword evidence="15" id="KW-0862">Zinc</keyword>
<comment type="function">
    <text evidence="12">Cell surface GPI-bound ligand for Eph receptors, a family of receptor tyrosine kinases which are crucial for migration, repulsion and adhesion during neuronal, vascular and epithelial development. Binds promiscuously Eph receptors residing on adjacent cells, leading to contact-dependent bidirectional signaling into neighboring cells. May play a role in the interaction between activated B-lymphocytes and dendritic cells in tonsils.</text>
</comment>
<dbReference type="PROSITE" id="PS01299">
    <property type="entry name" value="EPHRIN_RBD_1"/>
    <property type="match status" value="1"/>
</dbReference>
<name>A0A0Q3QSG6_AMAAE</name>
<dbReference type="GO" id="GO:0045087">
    <property type="term" value="P:innate immune response"/>
    <property type="evidence" value="ECO:0007669"/>
    <property type="project" value="TreeGrafter"/>
</dbReference>
<dbReference type="GO" id="GO:0005178">
    <property type="term" value="F:integrin binding"/>
    <property type="evidence" value="ECO:0007669"/>
    <property type="project" value="TreeGrafter"/>
</dbReference>
<dbReference type="InterPro" id="IPR001590">
    <property type="entry name" value="Peptidase_M12B"/>
</dbReference>
<dbReference type="InterPro" id="IPR008972">
    <property type="entry name" value="Cupredoxin"/>
</dbReference>
<feature type="domain" description="Ephrin RBD" evidence="19">
    <location>
        <begin position="568"/>
        <end position="701"/>
    </location>
</feature>
<dbReference type="GO" id="GO:0006508">
    <property type="term" value="P:proteolysis"/>
    <property type="evidence" value="ECO:0007669"/>
    <property type="project" value="InterPro"/>
</dbReference>
<dbReference type="GO" id="GO:0005886">
    <property type="term" value="C:plasma membrane"/>
    <property type="evidence" value="ECO:0007669"/>
    <property type="project" value="UniProtKB-SubCell"/>
</dbReference>
<keyword evidence="15" id="KW-0479">Metal-binding</keyword>
<dbReference type="SMART" id="SM00608">
    <property type="entry name" value="ACR"/>
    <property type="match status" value="1"/>
</dbReference>
<evidence type="ECO:0000256" key="8">
    <source>
        <dbReference type="ARBA" id="ARBA00023136"/>
    </source>
</evidence>
<keyword evidence="8" id="KW-0472">Membrane</keyword>
<dbReference type="SUPFAM" id="SSF55486">
    <property type="entry name" value="Metalloproteases ('zincins'), catalytic domain"/>
    <property type="match status" value="1"/>
</dbReference>
<dbReference type="InterPro" id="IPR034027">
    <property type="entry name" value="Reprolysin_adamalysin"/>
</dbReference>
<reference evidence="20 21" key="1">
    <citation type="submission" date="2015-10" db="EMBL/GenBank/DDBJ databases">
        <authorList>
            <person name="Gilbert D.G."/>
        </authorList>
    </citation>
    <scope>NUCLEOTIDE SEQUENCE [LARGE SCALE GENOMIC DNA]</scope>
    <source>
        <strain evidence="20">FVVF132</strain>
    </source>
</reference>
<keyword evidence="21" id="KW-1185">Reference proteome</keyword>
<dbReference type="OrthoDB" id="5951731at2759"/>
<dbReference type="EMBL" id="LMAW01002883">
    <property type="protein sequence ID" value="KQK76081.1"/>
    <property type="molecule type" value="Genomic_DNA"/>
</dbReference>
<evidence type="ECO:0000256" key="2">
    <source>
        <dbReference type="ARBA" id="ARBA00004609"/>
    </source>
</evidence>
<evidence type="ECO:0000256" key="10">
    <source>
        <dbReference type="ARBA" id="ARBA00023180"/>
    </source>
</evidence>
<keyword evidence="10" id="KW-0325">Glycoprotein</keyword>
<dbReference type="InterPro" id="IPR000742">
    <property type="entry name" value="EGF"/>
</dbReference>
<dbReference type="CDD" id="cd10425">
    <property type="entry name" value="Ephrin-A_Ectodomain"/>
    <property type="match status" value="2"/>
</dbReference>
<feature type="domain" description="Peptidase M12B" evidence="18">
    <location>
        <begin position="137"/>
        <end position="338"/>
    </location>
</feature>
<dbReference type="SUPFAM" id="SSF49503">
    <property type="entry name" value="Cupredoxins"/>
    <property type="match status" value="2"/>
</dbReference>
<accession>A0A0Q3QSG6</accession>
<comment type="caution">
    <text evidence="16">Lacks conserved residue(s) required for the propagation of feature annotation.</text>
</comment>
<dbReference type="InterPro" id="IPR006586">
    <property type="entry name" value="ADAM_Cys-rich"/>
</dbReference>
<dbReference type="InterPro" id="IPR036436">
    <property type="entry name" value="Disintegrin_dom_sf"/>
</dbReference>
<evidence type="ECO:0000256" key="16">
    <source>
        <dbReference type="PROSITE-ProRule" id="PRU00884"/>
    </source>
</evidence>
<comment type="subcellular location">
    <subcellularLocation>
        <location evidence="2">Cell membrane</location>
        <topology evidence="2">Lipid-anchor</topology>
        <topology evidence="2">GPI-anchor</topology>
    </subcellularLocation>
    <subcellularLocation>
        <location evidence="1">Membrane</location>
        <topology evidence="1">Single-pass membrane protein</topology>
    </subcellularLocation>
</comment>
<dbReference type="InterPro" id="IPR024079">
    <property type="entry name" value="MetalloPept_cat_dom_sf"/>
</dbReference>
<dbReference type="GO" id="GO:0007229">
    <property type="term" value="P:integrin-mediated signaling pathway"/>
    <property type="evidence" value="ECO:0007669"/>
    <property type="project" value="UniProtKB-KW"/>
</dbReference>
<sequence>MGCAGGPAAGVTRFCGRELVLGTGALLYYLPNGTRVMQEASEQEHCCYQGTVQDVPGSWARLCACAGFSGHLWLSDTRSYSLEPVANGPKGLHLMHRLPEPRLAPRACGQDPLDPPQEETTEPPWPQRGKRAAAEQRFVELVMVVDHAAFQNYPNLRRVRTRTLEIANQVDAFFQPLGVRVALLAVEVWSEDDFFMVGSSARAALERFLRWRHQELLPRLPHDNAQLLTGARFEDVSVGMSAQASMCSPARSGGVSMDHSVSVLVVASTVAHQLGHNLGMRHDGAGSSCTCSDLRQDRGCIMAVPTGLTPGLSFSNCSRQDLEQSLRQGRGWCLSNVPEPRRLAGSPRCGNRFLEPGEGCDCGLSVLRRAGHQCREPLGECDLPEFCDGVSPHCPPDAFLQDGQPCAAARGLCFGGACTTYEGQCQQLLGTGTAGSGLGGTGLVVVLGDAGCGMLQCQRSSTRRDRPEGSCQGMLVPGGEDVSDAAMVLPGTACGPGKVCNNHGHCHCERGWAPPTCESPGAGGSQDSGPTAMERGGSALPTALLLSALLMLALVLGLCCARRAGLHKHLCQLSKGTSCQYRFLRDDYAIQVAINDYLDIYCPHYEGSVPAGRAETFTLFMVDREGYRGCYETPGAFKRWECNKPQAPFGPVRFSEKIQRFAPFPLGFEFQPGETYYYISVPSPESAGRCLKLRVSVCCRGTSAACQVALTTSMGCSKGGNWDPGTQWGTTVPWAGRSLRREGYTVQVNVNDYLDIYCPHYNASVPEHRLEQYVLYMVNAEGYRTCNTSQGFKRWECNRSHAPHSPIKFSEKFQRYSAFSLGYEFRAGQEYYYISTPTHNHRRACLKMKVFVCCASTSHAGEKPVPTLPQFTLRPEVKIEDLDNFNPEMPKLEKSISGTSPKREHLPLAVAAALFLMTLLAS</sequence>
<proteinExistence type="inferred from homology"/>
<evidence type="ECO:0000256" key="11">
    <source>
        <dbReference type="ARBA" id="ARBA00023288"/>
    </source>
</evidence>
<dbReference type="PROSITE" id="PS50215">
    <property type="entry name" value="ADAM_MEPRO"/>
    <property type="match status" value="1"/>
</dbReference>
<dbReference type="GO" id="GO:0048013">
    <property type="term" value="P:ephrin receptor signaling pathway"/>
    <property type="evidence" value="ECO:0007669"/>
    <property type="project" value="InterPro"/>
</dbReference>
<dbReference type="InterPro" id="IPR019765">
    <property type="entry name" value="Ephrin_CS"/>
</dbReference>
<dbReference type="FunFam" id="3.40.390.10:FF:000002">
    <property type="entry name" value="Disintegrin and metalloproteinase domain-containing protein 22"/>
    <property type="match status" value="1"/>
</dbReference>
<keyword evidence="20" id="KW-0401">Integrin</keyword>
<evidence type="ECO:0000256" key="4">
    <source>
        <dbReference type="ARBA" id="ARBA00022622"/>
    </source>
</evidence>
<keyword evidence="4" id="KW-0336">GPI-anchor</keyword>
<dbReference type="GO" id="GO:0004222">
    <property type="term" value="F:metalloendopeptidase activity"/>
    <property type="evidence" value="ECO:0007669"/>
    <property type="project" value="InterPro"/>
</dbReference>
<evidence type="ECO:0000256" key="7">
    <source>
        <dbReference type="ARBA" id="ARBA00022989"/>
    </source>
</evidence>
<dbReference type="STRING" id="12930.A0A0Q3QSG6"/>
<dbReference type="GO" id="GO:0098552">
    <property type="term" value="C:side of membrane"/>
    <property type="evidence" value="ECO:0007669"/>
    <property type="project" value="UniProtKB-KW"/>
</dbReference>
<keyword evidence="11" id="KW-0449">Lipoprotein</keyword>
<evidence type="ECO:0000256" key="3">
    <source>
        <dbReference type="ARBA" id="ARBA00022475"/>
    </source>
</evidence>
<dbReference type="Gene3D" id="4.10.70.10">
    <property type="entry name" value="Disintegrin domain"/>
    <property type="match status" value="1"/>
</dbReference>
<dbReference type="Pfam" id="PF00812">
    <property type="entry name" value="Ephrin"/>
    <property type="match status" value="2"/>
</dbReference>
<dbReference type="InterPro" id="IPR034252">
    <property type="entry name" value="Ephrin-A_Ecto"/>
</dbReference>
<evidence type="ECO:0000313" key="20">
    <source>
        <dbReference type="EMBL" id="KQK76081.1"/>
    </source>
</evidence>
<evidence type="ECO:0000256" key="6">
    <source>
        <dbReference type="ARBA" id="ARBA00022729"/>
    </source>
</evidence>
<feature type="region of interest" description="Disordered" evidence="17">
    <location>
        <begin position="105"/>
        <end position="130"/>
    </location>
</feature>
<keyword evidence="9 16" id="KW-1015">Disulfide bond</keyword>
<dbReference type="PANTHER" id="PTHR11905:SF130">
    <property type="entry name" value="DISINTEGRIN AND METALLOPROTEINASE DOMAIN-CONTAINING PROTEIN 15"/>
    <property type="match status" value="1"/>
</dbReference>
<dbReference type="InterPro" id="IPR001799">
    <property type="entry name" value="Ephrin_RBD"/>
</dbReference>
<evidence type="ECO:0000313" key="21">
    <source>
        <dbReference type="Proteomes" id="UP000051836"/>
    </source>
</evidence>
<feature type="binding site" evidence="15">
    <location>
        <position position="282"/>
    </location>
    <ligand>
        <name>Zn(2+)</name>
        <dbReference type="ChEBI" id="CHEBI:29105"/>
        <note>catalytic</note>
    </ligand>
</feature>
<evidence type="ECO:0000256" key="15">
    <source>
        <dbReference type="PROSITE-ProRule" id="PRU00276"/>
    </source>
</evidence>
<gene>
    <name evidence="20" type="ORF">AAES_139288</name>
</gene>
<evidence type="ECO:0000256" key="12">
    <source>
        <dbReference type="ARBA" id="ARBA00056022"/>
    </source>
</evidence>
<evidence type="ECO:0000259" key="19">
    <source>
        <dbReference type="PROSITE" id="PS51551"/>
    </source>
</evidence>
<dbReference type="PROSITE" id="PS51551">
    <property type="entry name" value="EPHRIN_RBD_2"/>
    <property type="match status" value="2"/>
</dbReference>
<dbReference type="PANTHER" id="PTHR11905">
    <property type="entry name" value="ADAM A DISINTEGRIN AND METALLOPROTEASE DOMAIN"/>
    <property type="match status" value="1"/>
</dbReference>
<keyword evidence="7" id="KW-1133">Transmembrane helix</keyword>
<dbReference type="Gene3D" id="3.40.390.10">
    <property type="entry name" value="Collagenase (Catalytic Domain)"/>
    <property type="match status" value="1"/>
</dbReference>
<dbReference type="GO" id="GO:0005615">
    <property type="term" value="C:extracellular space"/>
    <property type="evidence" value="ECO:0007669"/>
    <property type="project" value="TreeGrafter"/>
</dbReference>
<dbReference type="FunFam" id="2.60.40.420:FF:000057">
    <property type="entry name" value="Ephrin A4"/>
    <property type="match status" value="1"/>
</dbReference>
<comment type="caution">
    <text evidence="20">The sequence shown here is derived from an EMBL/GenBank/DDBJ whole genome shotgun (WGS) entry which is preliminary data.</text>
</comment>
<evidence type="ECO:0000256" key="17">
    <source>
        <dbReference type="SAM" id="MobiDB-lite"/>
    </source>
</evidence>
<dbReference type="GO" id="GO:0046875">
    <property type="term" value="F:ephrin receptor binding"/>
    <property type="evidence" value="ECO:0007669"/>
    <property type="project" value="InterPro"/>
</dbReference>
<protein>
    <recommendedName>
        <fullName evidence="13">Ephrin-A4</fullName>
    </recommendedName>
    <alternativeName>
        <fullName evidence="14">EPH-related receptor tyrosine kinase ligand 4</fullName>
    </alternativeName>
</protein>
<dbReference type="PRINTS" id="PR01347">
    <property type="entry name" value="EPHRIN"/>
</dbReference>
<dbReference type="InterPro" id="IPR001762">
    <property type="entry name" value="Disintegrin_dom"/>
</dbReference>
<evidence type="ECO:0000256" key="13">
    <source>
        <dbReference type="ARBA" id="ARBA00069523"/>
    </source>
</evidence>